<evidence type="ECO:0000313" key="4">
    <source>
        <dbReference type="Proteomes" id="UP000281813"/>
    </source>
</evidence>
<keyword evidence="4" id="KW-1185">Reference proteome</keyword>
<dbReference type="Pfam" id="PF03401">
    <property type="entry name" value="TctC"/>
    <property type="match status" value="1"/>
</dbReference>
<feature type="chain" id="PRO_5019791027" evidence="2">
    <location>
        <begin position="30"/>
        <end position="323"/>
    </location>
</feature>
<protein>
    <submittedName>
        <fullName evidence="3">Tripartite tricarboxylate transporter substrate binding protein</fullName>
    </submittedName>
</protein>
<dbReference type="SUPFAM" id="SSF53850">
    <property type="entry name" value="Periplasmic binding protein-like II"/>
    <property type="match status" value="1"/>
</dbReference>
<dbReference type="EMBL" id="RBZO01000035">
    <property type="protein sequence ID" value="RKQ13199.1"/>
    <property type="molecule type" value="Genomic_DNA"/>
</dbReference>
<organism evidence="3 4">
    <name type="scientific">Oceanobacillus bengalensis</name>
    <dbReference type="NCBI Taxonomy" id="1435466"/>
    <lineage>
        <taxon>Bacteria</taxon>
        <taxon>Bacillati</taxon>
        <taxon>Bacillota</taxon>
        <taxon>Bacilli</taxon>
        <taxon>Bacillales</taxon>
        <taxon>Bacillaceae</taxon>
        <taxon>Oceanobacillus</taxon>
    </lineage>
</organism>
<dbReference type="Gene3D" id="3.40.190.10">
    <property type="entry name" value="Periplasmic binding protein-like II"/>
    <property type="match status" value="1"/>
</dbReference>
<reference evidence="3 4" key="1">
    <citation type="journal article" date="2015" name="Antonie Van Leeuwenhoek">
        <title>Oceanobacillus bengalensis sp. nov., a bacterium isolated from seawater of the Bay of Bengal.</title>
        <authorList>
            <person name="Yongchang O."/>
            <person name="Xiang W."/>
            <person name="Wang G."/>
        </authorList>
    </citation>
    <scope>NUCLEOTIDE SEQUENCE [LARGE SCALE GENOMIC DNA]</scope>
    <source>
        <strain evidence="3 4">MCCC 1K00260</strain>
    </source>
</reference>
<sequence length="323" mass="35025">MKLKKWATVGVLAFGLFVAGCSSSTSESAEDYPTENINLIVPWSAGGDSDVIARIINKYLEEELDTSIVVKNMGGGGGSIGANEALNSDADGYTLLAGHDSIDLSYLLGNTEFSHEEFEPVALMTTANQIIATHKDNEWNNMDEVISQLKEEPESISFGAALGSTSHTLPLGIEDATETTFNIVNYEGTSERTTALLGNHVSLGATTVPAAKEYLESGELKMLGISSEERHESLPDVPTLKEQGIDFINATNRGYFFPKDTPQEIVDKVSEALQKVAENPDFIAEMEAQGVDVNFKNAADYGEWLSSEFDQLESILQRQGLIE</sequence>
<dbReference type="RefSeq" id="WP_121133942.1">
    <property type="nucleotide sequence ID" value="NZ_JBHUFK010000035.1"/>
</dbReference>
<keyword evidence="2" id="KW-0732">Signal</keyword>
<dbReference type="InterPro" id="IPR042100">
    <property type="entry name" value="Bug_dom1"/>
</dbReference>
<proteinExistence type="inferred from homology"/>
<dbReference type="OrthoDB" id="8881899at2"/>
<evidence type="ECO:0000313" key="3">
    <source>
        <dbReference type="EMBL" id="RKQ13199.1"/>
    </source>
</evidence>
<name>A0A494YSW9_9BACI</name>
<comment type="caution">
    <text evidence="3">The sequence shown here is derived from an EMBL/GenBank/DDBJ whole genome shotgun (WGS) entry which is preliminary data.</text>
</comment>
<dbReference type="Gene3D" id="3.40.190.150">
    <property type="entry name" value="Bordetella uptake gene, domain 1"/>
    <property type="match status" value="1"/>
</dbReference>
<dbReference type="PROSITE" id="PS51257">
    <property type="entry name" value="PROKAR_LIPOPROTEIN"/>
    <property type="match status" value="1"/>
</dbReference>
<dbReference type="PANTHER" id="PTHR42928">
    <property type="entry name" value="TRICARBOXYLATE-BINDING PROTEIN"/>
    <property type="match status" value="1"/>
</dbReference>
<accession>A0A494YSW9</accession>
<comment type="similarity">
    <text evidence="1">Belongs to the UPF0065 (bug) family.</text>
</comment>
<dbReference type="AlphaFoldDB" id="A0A494YSW9"/>
<evidence type="ECO:0000256" key="2">
    <source>
        <dbReference type="SAM" id="SignalP"/>
    </source>
</evidence>
<dbReference type="InterPro" id="IPR005064">
    <property type="entry name" value="BUG"/>
</dbReference>
<evidence type="ECO:0000256" key="1">
    <source>
        <dbReference type="ARBA" id="ARBA00006987"/>
    </source>
</evidence>
<dbReference type="PIRSF" id="PIRSF017082">
    <property type="entry name" value="YflP"/>
    <property type="match status" value="1"/>
</dbReference>
<feature type="signal peptide" evidence="2">
    <location>
        <begin position="1"/>
        <end position="29"/>
    </location>
</feature>
<gene>
    <name evidence="3" type="ORF">D8M05_17005</name>
</gene>
<dbReference type="Proteomes" id="UP000281813">
    <property type="component" value="Unassembled WGS sequence"/>
</dbReference>
<dbReference type="PANTHER" id="PTHR42928:SF5">
    <property type="entry name" value="BLR1237 PROTEIN"/>
    <property type="match status" value="1"/>
</dbReference>
<dbReference type="CDD" id="cd07012">
    <property type="entry name" value="PBP2_Bug_TTT"/>
    <property type="match status" value="1"/>
</dbReference>